<evidence type="ECO:0008006" key="4">
    <source>
        <dbReference type="Google" id="ProtNLM"/>
    </source>
</evidence>
<evidence type="ECO:0000313" key="3">
    <source>
        <dbReference type="Proteomes" id="UP001175147"/>
    </source>
</evidence>
<proteinExistence type="predicted"/>
<gene>
    <name evidence="2" type="ORF">Q5M86_07805</name>
</gene>
<dbReference type="PROSITE" id="PS51257">
    <property type="entry name" value="PROKAR_LIPOPROTEIN"/>
    <property type="match status" value="1"/>
</dbReference>
<sequence>MKKNVFYAFFIFLTIFMISACSNNSTGPNGSGNNNSGLVGTTWSSEYAGEGSGFWAAINFREGGKVSIGWCKSEKSAVNYAQNGGKNNVMGTYTINGDSGNIQSSKPYAQGDFTVNGNSITFKTGMKPTYNKK</sequence>
<comment type="caution">
    <text evidence="2">The sequence shown here is derived from an EMBL/GenBank/DDBJ whole genome shotgun (WGS) entry which is preliminary data.</text>
</comment>
<keyword evidence="1" id="KW-0732">Signal</keyword>
<evidence type="ECO:0000313" key="2">
    <source>
        <dbReference type="EMBL" id="MDO7020675.1"/>
    </source>
</evidence>
<accession>A0ABT8Z0L1</accession>
<feature type="chain" id="PRO_5045684163" description="Lipoprotein" evidence="1">
    <location>
        <begin position="21"/>
        <end position="133"/>
    </location>
</feature>
<protein>
    <recommendedName>
        <fullName evidence="4">Lipoprotein</fullName>
    </recommendedName>
</protein>
<reference evidence="2" key="1">
    <citation type="submission" date="2023-07" db="EMBL/GenBank/DDBJ databases">
        <title>Mucosal microbiota of week-old chicken and adult hens.</title>
        <authorList>
            <person name="Volf J."/>
            <person name="Karasova D."/>
            <person name="Crhanova M."/>
            <person name="Faldynova M."/>
            <person name="Prikrylova H."/>
            <person name="Zeman M."/>
            <person name="Babak V."/>
            <person name="Rajova J."/>
            <person name="Rychlik I."/>
        </authorList>
    </citation>
    <scope>NUCLEOTIDE SEQUENCE</scope>
    <source>
        <strain evidence="2">ET902</strain>
    </source>
</reference>
<dbReference type="RefSeq" id="WP_304385578.1">
    <property type="nucleotide sequence ID" value="NZ_JAUPBL010000062.1"/>
</dbReference>
<feature type="signal peptide" evidence="1">
    <location>
        <begin position="1"/>
        <end position="20"/>
    </location>
</feature>
<evidence type="ECO:0000256" key="1">
    <source>
        <dbReference type="SAM" id="SignalP"/>
    </source>
</evidence>
<name>A0ABT8Z0L1_9SPIR</name>
<organism evidence="2 3">
    <name type="scientific">Brachyspira innocens</name>
    <dbReference type="NCBI Taxonomy" id="13264"/>
    <lineage>
        <taxon>Bacteria</taxon>
        <taxon>Pseudomonadati</taxon>
        <taxon>Spirochaetota</taxon>
        <taxon>Spirochaetia</taxon>
        <taxon>Brachyspirales</taxon>
        <taxon>Brachyspiraceae</taxon>
        <taxon>Brachyspira</taxon>
    </lineage>
</organism>
<dbReference type="EMBL" id="JAUPBM010000090">
    <property type="protein sequence ID" value="MDO7020675.1"/>
    <property type="molecule type" value="Genomic_DNA"/>
</dbReference>
<dbReference type="Proteomes" id="UP001175147">
    <property type="component" value="Unassembled WGS sequence"/>
</dbReference>
<keyword evidence="3" id="KW-1185">Reference proteome</keyword>